<name>A0A8T0D7H3_9TREM</name>
<comment type="caution">
    <text evidence="1">The sequence shown here is derived from an EMBL/GenBank/DDBJ whole genome shotgun (WGS) entry which is preliminary data.</text>
</comment>
<gene>
    <name evidence="1" type="ORF">P879_12001</name>
</gene>
<evidence type="ECO:0000313" key="2">
    <source>
        <dbReference type="Proteomes" id="UP000699462"/>
    </source>
</evidence>
<sequence>MAHQVLTTQPLNWNPTSLIAEHILNARHSLFTMLLSNRSPKLSAFTKGMLIKQYGKGHKLELAHVRQSLPIVSTSTSVQDEQLQSRVDDEDQSRQLCELERLTAQQQCDLEHQIQEVPQDLCSHLHAIVLILFCVFLLISCRSLF</sequence>
<keyword evidence="2" id="KW-1185">Reference proteome</keyword>
<proteinExistence type="predicted"/>
<dbReference type="EMBL" id="JTDF01019100">
    <property type="protein sequence ID" value="KAF8562577.1"/>
    <property type="molecule type" value="Genomic_DNA"/>
</dbReference>
<dbReference type="Proteomes" id="UP000699462">
    <property type="component" value="Unassembled WGS sequence"/>
</dbReference>
<organism evidence="1 2">
    <name type="scientific">Paragonimus westermani</name>
    <dbReference type="NCBI Taxonomy" id="34504"/>
    <lineage>
        <taxon>Eukaryota</taxon>
        <taxon>Metazoa</taxon>
        <taxon>Spiralia</taxon>
        <taxon>Lophotrochozoa</taxon>
        <taxon>Platyhelminthes</taxon>
        <taxon>Trematoda</taxon>
        <taxon>Digenea</taxon>
        <taxon>Plagiorchiida</taxon>
        <taxon>Troglotremata</taxon>
        <taxon>Troglotrematidae</taxon>
        <taxon>Paragonimus</taxon>
    </lineage>
</organism>
<accession>A0A8T0D7H3</accession>
<reference evidence="1 2" key="1">
    <citation type="submission" date="2019-07" db="EMBL/GenBank/DDBJ databases">
        <title>Annotation for the trematode Paragonimus westermani.</title>
        <authorList>
            <person name="Choi Y.-J."/>
        </authorList>
    </citation>
    <scope>NUCLEOTIDE SEQUENCE [LARGE SCALE GENOMIC DNA]</scope>
    <source>
        <strain evidence="1">180907_Pwestermani</strain>
    </source>
</reference>
<evidence type="ECO:0000313" key="1">
    <source>
        <dbReference type="EMBL" id="KAF8562577.1"/>
    </source>
</evidence>
<protein>
    <submittedName>
        <fullName evidence="1">Uncharacterized protein</fullName>
    </submittedName>
</protein>
<dbReference type="AlphaFoldDB" id="A0A8T0D7H3"/>